<feature type="transmembrane region" description="Helical" evidence="8">
    <location>
        <begin position="146"/>
        <end position="167"/>
    </location>
</feature>
<dbReference type="GO" id="GO:0022857">
    <property type="term" value="F:transmembrane transporter activity"/>
    <property type="evidence" value="ECO:0007669"/>
    <property type="project" value="UniProtKB-UniRule"/>
</dbReference>
<dbReference type="Proteomes" id="UP000033618">
    <property type="component" value="Unassembled WGS sequence"/>
</dbReference>
<feature type="domain" description="Major facilitator superfamily (MFS) profile" evidence="9">
    <location>
        <begin position="206"/>
        <end position="399"/>
    </location>
</feature>
<keyword evidence="11" id="KW-1185">Reference proteome</keyword>
<feature type="transmembrane region" description="Helical" evidence="8">
    <location>
        <begin position="246"/>
        <end position="265"/>
    </location>
</feature>
<feature type="transmembrane region" description="Helical" evidence="8">
    <location>
        <begin position="12"/>
        <end position="37"/>
    </location>
</feature>
<evidence type="ECO:0000256" key="5">
    <source>
        <dbReference type="ARBA" id="ARBA00022692"/>
    </source>
</evidence>
<evidence type="ECO:0000313" key="11">
    <source>
        <dbReference type="Proteomes" id="UP000033618"/>
    </source>
</evidence>
<feature type="transmembrane region" description="Helical" evidence="8">
    <location>
        <begin position="109"/>
        <end position="134"/>
    </location>
</feature>
<dbReference type="PROSITE" id="PS50850">
    <property type="entry name" value="MFS"/>
    <property type="match status" value="1"/>
</dbReference>
<dbReference type="InterPro" id="IPR011701">
    <property type="entry name" value="MFS"/>
</dbReference>
<dbReference type="InterPro" id="IPR050171">
    <property type="entry name" value="MFS_Transporters"/>
</dbReference>
<dbReference type="InterPro" id="IPR036259">
    <property type="entry name" value="MFS_trans_sf"/>
</dbReference>
<dbReference type="HAMAP" id="MF_01118">
    <property type="entry name" value="MFS_YhhS"/>
    <property type="match status" value="1"/>
</dbReference>
<comment type="similarity">
    <text evidence="8">Belongs to the major facilitator superfamily. YhhS family.</text>
</comment>
<feature type="transmembrane region" description="Helical" evidence="8">
    <location>
        <begin position="302"/>
        <end position="327"/>
    </location>
</feature>
<evidence type="ECO:0000256" key="6">
    <source>
        <dbReference type="ARBA" id="ARBA00022989"/>
    </source>
</evidence>
<dbReference type="SUPFAM" id="SSF103473">
    <property type="entry name" value="MFS general substrate transporter"/>
    <property type="match status" value="1"/>
</dbReference>
<evidence type="ECO:0000313" key="10">
    <source>
        <dbReference type="EMBL" id="KKB64513.1"/>
    </source>
</evidence>
<feature type="transmembrane region" description="Helical" evidence="8">
    <location>
        <begin position="339"/>
        <end position="358"/>
    </location>
</feature>
<sequence length="399" mass="40942">MPPSSSLPLTLQILSCTVFTFITYFSIGVPMAVIPGFVHNNLAFSSVIAGLAISIQYIGTFITRPSAGRVVDSIGARRTVQIGMAGCAASGALLLLAACLTHFPVYSLIAMMIGRLLLGAAESFGSTGATLWGIGRVGQSNNAKVISWNGVATYGALAVGAPLGVLLDGAAGLWALGVLITAVAVGGYFLAQRTPDAAVIVGERMSFFSVFTRVVPHGMGLALGSAGFGSLSTFITLYYATQRWPHAELTLSVFGIMFVGSRLLFSNLIKTHGGFRVAIVSFAVEAVGLLLVWLAWSPHVALIGAGLAGMGFSLIFPALAVEAVALVPPASRGAALSAYSVFLDVAFCITGPIAGLISTHLGYAAIYLFAGLAAIGGGMLCASLHKGLGDGPLRKSRGA</sequence>
<feature type="transmembrane region" description="Helical" evidence="8">
    <location>
        <begin position="364"/>
        <end position="385"/>
    </location>
</feature>
<dbReference type="PANTHER" id="PTHR23517">
    <property type="entry name" value="RESISTANCE PROTEIN MDTM, PUTATIVE-RELATED-RELATED"/>
    <property type="match status" value="1"/>
</dbReference>
<dbReference type="GO" id="GO:0005886">
    <property type="term" value="C:plasma membrane"/>
    <property type="evidence" value="ECO:0007669"/>
    <property type="project" value="UniProtKB-SubCell"/>
</dbReference>
<reference evidence="10 11" key="1">
    <citation type="submission" date="2015-03" db="EMBL/GenBank/DDBJ databases">
        <title>Draft Genome Sequence of Burkholderia andropogonis type strain ICMP2807, isolated from Sorghum bicolor.</title>
        <authorList>
            <person name="Lopes-Santos L."/>
            <person name="Castro D.B."/>
            <person name="Ottoboni L.M."/>
            <person name="Park D."/>
            <person name="Weirc B.S."/>
            <person name="Destefano S.A."/>
        </authorList>
    </citation>
    <scope>NUCLEOTIDE SEQUENCE [LARGE SCALE GENOMIC DNA]</scope>
    <source>
        <strain evidence="10 11">ICMP2807</strain>
    </source>
</reference>
<name>A0A0F5K360_9BURK</name>
<proteinExistence type="inferred from homology"/>
<dbReference type="InterPro" id="IPR023008">
    <property type="entry name" value="MFS_YhhS-like"/>
</dbReference>
<evidence type="ECO:0000256" key="4">
    <source>
        <dbReference type="ARBA" id="ARBA00022519"/>
    </source>
</evidence>
<evidence type="ECO:0000256" key="2">
    <source>
        <dbReference type="ARBA" id="ARBA00022448"/>
    </source>
</evidence>
<keyword evidence="7 8" id="KW-0472">Membrane</keyword>
<keyword evidence="6 8" id="KW-1133">Transmembrane helix</keyword>
<dbReference type="InterPro" id="IPR020846">
    <property type="entry name" value="MFS_dom"/>
</dbReference>
<dbReference type="EMBL" id="LAQU01000004">
    <property type="protein sequence ID" value="KKB64513.1"/>
    <property type="molecule type" value="Genomic_DNA"/>
</dbReference>
<organism evidence="10 11">
    <name type="scientific">Robbsia andropogonis</name>
    <dbReference type="NCBI Taxonomy" id="28092"/>
    <lineage>
        <taxon>Bacteria</taxon>
        <taxon>Pseudomonadati</taxon>
        <taxon>Pseudomonadota</taxon>
        <taxon>Betaproteobacteria</taxon>
        <taxon>Burkholderiales</taxon>
        <taxon>Burkholderiaceae</taxon>
        <taxon>Robbsia</taxon>
    </lineage>
</organism>
<evidence type="ECO:0000259" key="9">
    <source>
        <dbReference type="PROSITE" id="PS50850"/>
    </source>
</evidence>
<keyword evidence="4 8" id="KW-0997">Cell inner membrane</keyword>
<dbReference type="PANTHER" id="PTHR23517:SF13">
    <property type="entry name" value="MAJOR FACILITATOR SUPERFAMILY MFS_1"/>
    <property type="match status" value="1"/>
</dbReference>
<dbReference type="AlphaFoldDB" id="A0A0F5K360"/>
<feature type="transmembrane region" description="Helical" evidence="8">
    <location>
        <begin position="82"/>
        <end position="103"/>
    </location>
</feature>
<comment type="caution">
    <text evidence="10">The sequence shown here is derived from an EMBL/GenBank/DDBJ whole genome shotgun (WGS) entry which is preliminary data.</text>
</comment>
<keyword evidence="3 8" id="KW-1003">Cell membrane</keyword>
<evidence type="ECO:0000256" key="8">
    <source>
        <dbReference type="HAMAP-Rule" id="MF_01118"/>
    </source>
</evidence>
<dbReference type="CDD" id="cd17489">
    <property type="entry name" value="MFS_YfcJ_like"/>
    <property type="match status" value="1"/>
</dbReference>
<dbReference type="STRING" id="28092.WM40_05445"/>
<gene>
    <name evidence="10" type="ORF">WM40_05445</name>
</gene>
<keyword evidence="5 8" id="KW-0812">Transmembrane</keyword>
<protein>
    <recommendedName>
        <fullName evidence="8">Uncharacterized MFS-type transporter WM40_05445</fullName>
    </recommendedName>
</protein>
<dbReference type="Gene3D" id="1.20.1250.20">
    <property type="entry name" value="MFS general substrate transporter like domains"/>
    <property type="match status" value="1"/>
</dbReference>
<feature type="transmembrane region" description="Helical" evidence="8">
    <location>
        <begin position="43"/>
        <end position="62"/>
    </location>
</feature>
<feature type="transmembrane region" description="Helical" evidence="8">
    <location>
        <begin position="173"/>
        <end position="191"/>
    </location>
</feature>
<evidence type="ECO:0000256" key="1">
    <source>
        <dbReference type="ARBA" id="ARBA00004651"/>
    </source>
</evidence>
<feature type="transmembrane region" description="Helical" evidence="8">
    <location>
        <begin position="214"/>
        <end position="240"/>
    </location>
</feature>
<feature type="transmembrane region" description="Helical" evidence="8">
    <location>
        <begin position="277"/>
        <end position="296"/>
    </location>
</feature>
<evidence type="ECO:0000256" key="3">
    <source>
        <dbReference type="ARBA" id="ARBA00022475"/>
    </source>
</evidence>
<dbReference type="PATRIC" id="fig|28092.6.peg.1298"/>
<dbReference type="NCBIfam" id="NF003477">
    <property type="entry name" value="PRK05122.1"/>
    <property type="match status" value="1"/>
</dbReference>
<accession>A0A0F5K360</accession>
<keyword evidence="2 8" id="KW-0813">Transport</keyword>
<dbReference type="Pfam" id="PF07690">
    <property type="entry name" value="MFS_1"/>
    <property type="match status" value="1"/>
</dbReference>
<comment type="subcellular location">
    <subcellularLocation>
        <location evidence="8">Cell inner membrane</location>
        <topology evidence="8">Multi-pass membrane protein</topology>
    </subcellularLocation>
    <subcellularLocation>
        <location evidence="1">Cell membrane</location>
        <topology evidence="1">Multi-pass membrane protein</topology>
    </subcellularLocation>
</comment>
<evidence type="ECO:0000256" key="7">
    <source>
        <dbReference type="ARBA" id="ARBA00023136"/>
    </source>
</evidence>